<reference evidence="7 8" key="1">
    <citation type="submission" date="2024-09" db="EMBL/GenBank/DDBJ databases">
        <authorList>
            <person name="Sun Q."/>
            <person name="Mori K."/>
        </authorList>
    </citation>
    <scope>NUCLEOTIDE SEQUENCE [LARGE SCALE GENOMIC DNA]</scope>
    <source>
        <strain evidence="7 8">JCM 3307</strain>
    </source>
</reference>
<proteinExistence type="inferred from homology"/>
<evidence type="ECO:0000313" key="8">
    <source>
        <dbReference type="Proteomes" id="UP001589608"/>
    </source>
</evidence>
<feature type="signal peptide" evidence="5">
    <location>
        <begin position="1"/>
        <end position="21"/>
    </location>
</feature>
<feature type="region of interest" description="Disordered" evidence="4">
    <location>
        <begin position="21"/>
        <end position="47"/>
    </location>
</feature>
<evidence type="ECO:0000256" key="1">
    <source>
        <dbReference type="ARBA" id="ARBA00010646"/>
    </source>
</evidence>
<keyword evidence="8" id="KW-1185">Reference proteome</keyword>
<dbReference type="Gene3D" id="2.120.10.70">
    <property type="entry name" value="Fucose-specific lectin"/>
    <property type="match status" value="1"/>
</dbReference>
<dbReference type="Proteomes" id="UP001589608">
    <property type="component" value="Unassembled WGS sequence"/>
</dbReference>
<dbReference type="PANTHER" id="PTHR34135:SF2">
    <property type="entry name" value="LYSOZYME"/>
    <property type="match status" value="1"/>
</dbReference>
<keyword evidence="5" id="KW-0732">Signal</keyword>
<evidence type="ECO:0000256" key="3">
    <source>
        <dbReference type="ARBA" id="ARBA00023295"/>
    </source>
</evidence>
<comment type="similarity">
    <text evidence="1">Belongs to the glycosyl hydrolase 25 family.</text>
</comment>
<dbReference type="SUPFAM" id="SSF51445">
    <property type="entry name" value="(Trans)glycosidases"/>
    <property type="match status" value="1"/>
</dbReference>
<dbReference type="Pfam" id="PF26607">
    <property type="entry name" value="DUF8189"/>
    <property type="match status" value="1"/>
</dbReference>
<dbReference type="InterPro" id="IPR018077">
    <property type="entry name" value="Glyco_hydro_fam25_subgr"/>
</dbReference>
<dbReference type="InterPro" id="IPR007132">
    <property type="entry name" value="DUF346"/>
</dbReference>
<dbReference type="RefSeq" id="WP_223102020.1">
    <property type="nucleotide sequence ID" value="NZ_CP061913.1"/>
</dbReference>
<dbReference type="Gene3D" id="3.20.20.80">
    <property type="entry name" value="Glycosidases"/>
    <property type="match status" value="1"/>
</dbReference>
<keyword evidence="2" id="KW-0378">Hydrolase</keyword>
<keyword evidence="3" id="KW-0326">Glycosidase</keyword>
<evidence type="ECO:0000256" key="5">
    <source>
        <dbReference type="SAM" id="SignalP"/>
    </source>
</evidence>
<comment type="caution">
    <text evidence="7">The sequence shown here is derived from an EMBL/GenBank/DDBJ whole genome shotgun (WGS) entry which is preliminary data.</text>
</comment>
<evidence type="ECO:0000256" key="2">
    <source>
        <dbReference type="ARBA" id="ARBA00022801"/>
    </source>
</evidence>
<dbReference type="InterPro" id="IPR017853">
    <property type="entry name" value="GH"/>
</dbReference>
<feature type="domain" description="PLL-like beta propeller" evidence="6">
    <location>
        <begin position="391"/>
        <end position="591"/>
    </location>
</feature>
<evidence type="ECO:0000259" key="6">
    <source>
        <dbReference type="Pfam" id="PF26607"/>
    </source>
</evidence>
<evidence type="ECO:0000256" key="4">
    <source>
        <dbReference type="SAM" id="MobiDB-lite"/>
    </source>
</evidence>
<dbReference type="SMART" id="SM00641">
    <property type="entry name" value="Glyco_25"/>
    <property type="match status" value="1"/>
</dbReference>
<dbReference type="SUPFAM" id="SSF89372">
    <property type="entry name" value="Fucose-specific lectin"/>
    <property type="match status" value="2"/>
</dbReference>
<dbReference type="EMBL" id="JBHMCA010000046">
    <property type="protein sequence ID" value="MFB9446022.1"/>
    <property type="molecule type" value="Genomic_DNA"/>
</dbReference>
<dbReference type="Pfam" id="PF03984">
    <property type="entry name" value="DUF346"/>
    <property type="match status" value="1"/>
</dbReference>
<dbReference type="Pfam" id="PF01183">
    <property type="entry name" value="Glyco_hydro_25"/>
    <property type="match status" value="1"/>
</dbReference>
<organism evidence="7 8">
    <name type="scientific">Dactylosporangium vinaceum</name>
    <dbReference type="NCBI Taxonomy" id="53362"/>
    <lineage>
        <taxon>Bacteria</taxon>
        <taxon>Bacillati</taxon>
        <taxon>Actinomycetota</taxon>
        <taxon>Actinomycetes</taxon>
        <taxon>Micromonosporales</taxon>
        <taxon>Micromonosporaceae</taxon>
        <taxon>Dactylosporangium</taxon>
    </lineage>
</organism>
<feature type="chain" id="PRO_5046279161" evidence="5">
    <location>
        <begin position="22"/>
        <end position="593"/>
    </location>
</feature>
<dbReference type="PANTHER" id="PTHR34135">
    <property type="entry name" value="LYSOZYME"/>
    <property type="match status" value="1"/>
</dbReference>
<dbReference type="InterPro" id="IPR002053">
    <property type="entry name" value="Glyco_hydro_25"/>
</dbReference>
<dbReference type="PROSITE" id="PS51904">
    <property type="entry name" value="GLYCOSYL_HYDROL_F25_2"/>
    <property type="match status" value="1"/>
</dbReference>
<protein>
    <submittedName>
        <fullName evidence="7">GH25 family lysozyme</fullName>
    </submittedName>
</protein>
<feature type="compositionally biased region" description="Low complexity" evidence="4">
    <location>
        <begin position="28"/>
        <end position="37"/>
    </location>
</feature>
<accession>A0ABV5MAX9</accession>
<sequence>MRSVLAIVMLAGLLNPATPPAGNDRAEAGANGHAQAGAHDRAEAAAATPGPQYTVKGIDVSSHDHSASSTIDWAGQAAQGVQFAYVKATETNNYINPYFARDLADAKRAGLLAGAYTWARPDHADPVGDANIFIDNAAWVNDSKTLVPFVDLEWPYFRNIGPCYDLDQTAMRAWIQAFLDQIQVRIGRKAMIYTAATWWNQCVGSTTQFSSYPLDIASWSGTTPKLPGGWSKWTLWQYTGGDNTQPGNYDKDVFNGSLDQLRRLAGIDPPEPLIAQPAAVPHAPTAQMQVYTDAGHGLSQRYWSPGYGWSSWSNFGGGIAGTPHVLQNPTAKTIEVYARTRDGHLAQKYWQAGRWSDWTDLGGDIAGDPVVFYSPRYGSTEIYARGSNGHLMQRFYSGGWSAWNDLGGDLVGDPAEIVYNPVYRTTEIYARSSSGRLVQKYFAAGWSGWNDLGGDLRGDPAAFRSPLYGTTEIYARSSAGRLVQKYYSGTQWSNWNSLGGSLSGDPAIFYNPQYRSTEIYAVGGGDLQYTLVMPGGGWTPWVGIGGALDTDPVVVLNPWTANTEIYAVSNGNLVTQLWLKGLGVWSGWSNLMQ</sequence>
<dbReference type="InterPro" id="IPR058502">
    <property type="entry name" value="PLL-like_beta-prop"/>
</dbReference>
<name>A0ABV5MAX9_9ACTN</name>
<evidence type="ECO:0000313" key="7">
    <source>
        <dbReference type="EMBL" id="MFB9446022.1"/>
    </source>
</evidence>
<gene>
    <name evidence="7" type="ORF">ACFFTR_23315</name>
</gene>